<feature type="compositionally biased region" description="Basic and acidic residues" evidence="1">
    <location>
        <begin position="48"/>
        <end position="59"/>
    </location>
</feature>
<dbReference type="RefSeq" id="WP_184968687.1">
    <property type="nucleotide sequence ID" value="NZ_JACHIN010000010.1"/>
</dbReference>
<proteinExistence type="predicted"/>
<evidence type="ECO:0000313" key="2">
    <source>
        <dbReference type="EMBL" id="MBB5081372.1"/>
    </source>
</evidence>
<dbReference type="EMBL" id="JACHIN010000010">
    <property type="protein sequence ID" value="MBB5081372.1"/>
    <property type="molecule type" value="Genomic_DNA"/>
</dbReference>
<organism evidence="2 3">
    <name type="scientific">Nonomuraea endophytica</name>
    <dbReference type="NCBI Taxonomy" id="714136"/>
    <lineage>
        <taxon>Bacteria</taxon>
        <taxon>Bacillati</taxon>
        <taxon>Actinomycetota</taxon>
        <taxon>Actinomycetes</taxon>
        <taxon>Streptosporangiales</taxon>
        <taxon>Streptosporangiaceae</taxon>
        <taxon>Nonomuraea</taxon>
    </lineage>
</organism>
<name>A0A7W8EK55_9ACTN</name>
<reference evidence="2 3" key="1">
    <citation type="submission" date="2020-08" db="EMBL/GenBank/DDBJ databases">
        <title>Genomic Encyclopedia of Type Strains, Phase IV (KMG-IV): sequencing the most valuable type-strain genomes for metagenomic binning, comparative biology and taxonomic classification.</title>
        <authorList>
            <person name="Goeker M."/>
        </authorList>
    </citation>
    <scope>NUCLEOTIDE SEQUENCE [LARGE SCALE GENOMIC DNA]</scope>
    <source>
        <strain evidence="2 3">DSM 45385</strain>
    </source>
</reference>
<feature type="region of interest" description="Disordered" evidence="1">
    <location>
        <begin position="39"/>
        <end position="59"/>
    </location>
</feature>
<evidence type="ECO:0000313" key="3">
    <source>
        <dbReference type="Proteomes" id="UP000568380"/>
    </source>
</evidence>
<sequence length="98" mass="10948">MFVYRNSSTGQVVELPERDVRLDHLDVWLLIAEPAPEDLPEQVIEPAPEPRPERPSENDTKAAWVAYAVARGMAEGDAKSLSKAALVEEFGRDDEEDD</sequence>
<gene>
    <name evidence="2" type="ORF">HNR40_006867</name>
</gene>
<protein>
    <submittedName>
        <fullName evidence="2">Uncharacterized protein</fullName>
    </submittedName>
</protein>
<dbReference type="AlphaFoldDB" id="A0A7W8EK55"/>
<keyword evidence="3" id="KW-1185">Reference proteome</keyword>
<evidence type="ECO:0000256" key="1">
    <source>
        <dbReference type="SAM" id="MobiDB-lite"/>
    </source>
</evidence>
<accession>A0A7W8EK55</accession>
<dbReference type="Proteomes" id="UP000568380">
    <property type="component" value="Unassembled WGS sequence"/>
</dbReference>
<comment type="caution">
    <text evidence="2">The sequence shown here is derived from an EMBL/GenBank/DDBJ whole genome shotgun (WGS) entry which is preliminary data.</text>
</comment>